<reference evidence="2" key="1">
    <citation type="submission" date="2014-09" db="EMBL/GenBank/DDBJ databases">
        <authorList>
            <person name="Magalhaes I.L.F."/>
            <person name="Oliveira U."/>
            <person name="Santos F.R."/>
            <person name="Vidigal T.H.D.A."/>
            <person name="Brescovit A.D."/>
            <person name="Santos A.J."/>
        </authorList>
    </citation>
    <scope>NUCLEOTIDE SEQUENCE</scope>
    <source>
        <tissue evidence="2">Shoot tissue taken approximately 20 cm above the soil surface</tissue>
    </source>
</reference>
<organism evidence="2">
    <name type="scientific">Arundo donax</name>
    <name type="common">Giant reed</name>
    <name type="synonym">Donax arundinaceus</name>
    <dbReference type="NCBI Taxonomy" id="35708"/>
    <lineage>
        <taxon>Eukaryota</taxon>
        <taxon>Viridiplantae</taxon>
        <taxon>Streptophyta</taxon>
        <taxon>Embryophyta</taxon>
        <taxon>Tracheophyta</taxon>
        <taxon>Spermatophyta</taxon>
        <taxon>Magnoliopsida</taxon>
        <taxon>Liliopsida</taxon>
        <taxon>Poales</taxon>
        <taxon>Poaceae</taxon>
        <taxon>PACMAD clade</taxon>
        <taxon>Arundinoideae</taxon>
        <taxon>Arundineae</taxon>
        <taxon>Arundo</taxon>
    </lineage>
</organism>
<name>A0A0A9FZE8_ARUDO</name>
<proteinExistence type="predicted"/>
<sequence length="164" mass="17550">MSPPLVRSCARSTPHRPSPPWLLYSSFPSALASSPTRPRPPPPVGRQGHGFPSPGACASRPSNATRRRGPPRLRLLPLRLRRGGTRRCPRRRGYTQPTSRPAPPSPSRGPRRSGGSSPWRRGPTPSRSASSCSPWASPFSSRTSSPSSATGPSPYCSDVPLSTP</sequence>
<reference evidence="2" key="2">
    <citation type="journal article" date="2015" name="Data Brief">
        <title>Shoot transcriptome of the giant reed, Arundo donax.</title>
        <authorList>
            <person name="Barrero R.A."/>
            <person name="Guerrero F.D."/>
            <person name="Moolhuijzen P."/>
            <person name="Goolsby J.A."/>
            <person name="Tidwell J."/>
            <person name="Bellgard S.E."/>
            <person name="Bellgard M.I."/>
        </authorList>
    </citation>
    <scope>NUCLEOTIDE SEQUENCE</scope>
    <source>
        <tissue evidence="2">Shoot tissue taken approximately 20 cm above the soil surface</tissue>
    </source>
</reference>
<evidence type="ECO:0000313" key="2">
    <source>
        <dbReference type="EMBL" id="JAE18225.1"/>
    </source>
</evidence>
<feature type="region of interest" description="Disordered" evidence="1">
    <location>
        <begin position="1"/>
        <end position="164"/>
    </location>
</feature>
<evidence type="ECO:0000256" key="1">
    <source>
        <dbReference type="SAM" id="MobiDB-lite"/>
    </source>
</evidence>
<feature type="compositionally biased region" description="Low complexity" evidence="1">
    <location>
        <begin position="113"/>
        <end position="154"/>
    </location>
</feature>
<feature type="compositionally biased region" description="Basic residues" evidence="1">
    <location>
        <begin position="79"/>
        <end position="93"/>
    </location>
</feature>
<dbReference type="EMBL" id="GBRH01179671">
    <property type="protein sequence ID" value="JAE18225.1"/>
    <property type="molecule type" value="Transcribed_RNA"/>
</dbReference>
<dbReference type="AlphaFoldDB" id="A0A0A9FZE8"/>
<protein>
    <submittedName>
        <fullName evidence="2">Bile acid sodium symporter/ transporter</fullName>
    </submittedName>
</protein>
<accession>A0A0A9FZE8</accession>